<keyword evidence="3 6" id="KW-0815">Transposition</keyword>
<dbReference type="RefSeq" id="WP_033366763.1">
    <property type="nucleotide sequence ID" value="NZ_CP073767.1"/>
</dbReference>
<name>A0A9Q9ISL8_9ACTN</name>
<keyword evidence="5 6" id="KW-0233">DNA recombination</keyword>
<dbReference type="GO" id="GO:0003677">
    <property type="term" value="F:DNA binding"/>
    <property type="evidence" value="ECO:0007669"/>
    <property type="project" value="UniProtKB-UniRule"/>
</dbReference>
<dbReference type="GO" id="GO:0006313">
    <property type="term" value="P:DNA transposition"/>
    <property type="evidence" value="ECO:0007669"/>
    <property type="project" value="UniProtKB-UniRule"/>
</dbReference>
<dbReference type="GO" id="GO:0004803">
    <property type="term" value="F:transposase activity"/>
    <property type="evidence" value="ECO:0007669"/>
    <property type="project" value="UniProtKB-UniRule"/>
</dbReference>
<protein>
    <recommendedName>
        <fullName evidence="6">Mutator family transposase</fullName>
    </recommendedName>
</protein>
<evidence type="ECO:0000256" key="2">
    <source>
        <dbReference type="ARBA" id="ARBA00010961"/>
    </source>
</evidence>
<comment type="similarity">
    <text evidence="2 6">Belongs to the transposase mutator family.</text>
</comment>
<comment type="function">
    <text evidence="1 6">Required for the transposition of the insertion element.</text>
</comment>
<keyword evidence="4 6" id="KW-0238">DNA-binding</keyword>
<dbReference type="Pfam" id="PF00872">
    <property type="entry name" value="Transposase_mut"/>
    <property type="match status" value="1"/>
</dbReference>
<dbReference type="PANTHER" id="PTHR33217:SF7">
    <property type="entry name" value="TRANSPOSASE FOR INSERTION SEQUENCE ELEMENT IS1081"/>
    <property type="match status" value="1"/>
</dbReference>
<dbReference type="PROSITE" id="PS01007">
    <property type="entry name" value="TRANSPOSASE_MUTATOR"/>
    <property type="match status" value="1"/>
</dbReference>
<keyword evidence="6" id="KW-0814">Transposable element</keyword>
<organism evidence="7 8">
    <name type="scientific">Dactylosporangium aurantiacum</name>
    <dbReference type="NCBI Taxonomy" id="35754"/>
    <lineage>
        <taxon>Bacteria</taxon>
        <taxon>Bacillati</taxon>
        <taxon>Actinomycetota</taxon>
        <taxon>Actinomycetes</taxon>
        <taxon>Micromonosporales</taxon>
        <taxon>Micromonosporaceae</taxon>
        <taxon>Dactylosporangium</taxon>
    </lineage>
</organism>
<dbReference type="Proteomes" id="UP001058003">
    <property type="component" value="Chromosome"/>
</dbReference>
<dbReference type="InterPro" id="IPR001207">
    <property type="entry name" value="Transposase_mutator"/>
</dbReference>
<evidence type="ECO:0000256" key="5">
    <source>
        <dbReference type="ARBA" id="ARBA00023172"/>
    </source>
</evidence>
<evidence type="ECO:0000256" key="4">
    <source>
        <dbReference type="ARBA" id="ARBA00023125"/>
    </source>
</evidence>
<accession>A0A9Q9ISL8</accession>
<evidence type="ECO:0000313" key="7">
    <source>
        <dbReference type="EMBL" id="UWZ58639.1"/>
    </source>
</evidence>
<reference evidence="7" key="1">
    <citation type="submission" date="2021-04" db="EMBL/GenBank/DDBJ databases">
        <title>Dactylosporangium aurantiacum NRRL B-8018 full assembly.</title>
        <authorList>
            <person name="Hartkoorn R.C."/>
            <person name="Beaudoing E."/>
            <person name="Hot D."/>
        </authorList>
    </citation>
    <scope>NUCLEOTIDE SEQUENCE</scope>
    <source>
        <strain evidence="7">NRRL B-8018</strain>
    </source>
</reference>
<dbReference type="PANTHER" id="PTHR33217">
    <property type="entry name" value="TRANSPOSASE FOR INSERTION SEQUENCE ELEMENT IS1081"/>
    <property type="match status" value="1"/>
</dbReference>
<evidence type="ECO:0000256" key="1">
    <source>
        <dbReference type="ARBA" id="ARBA00002190"/>
    </source>
</evidence>
<proteinExistence type="inferred from homology"/>
<evidence type="ECO:0000256" key="3">
    <source>
        <dbReference type="ARBA" id="ARBA00022578"/>
    </source>
</evidence>
<dbReference type="KEGG" id="daur:Daura_22195"/>
<dbReference type="EMBL" id="CP073767">
    <property type="protein sequence ID" value="UWZ58639.1"/>
    <property type="molecule type" value="Genomic_DNA"/>
</dbReference>
<dbReference type="OrthoDB" id="9793302at2"/>
<sequence length="414" mass="45780">MTAPKSVDVGRFLREELGSASPDLLRSMVKSFAEALMSAEADAVCGAEYGERSDERVNQRNGYRQRAWDTRAGTVELAIPKLRSGSYFPDWLLQHRRRAEQALISVVATAYLLGVSTRRVEKLVEQLGITSLSKSQVSEMAAHLDAQVEAFRNRPLDAGPYTFLALDALVVKVRERGRIVNVHTLVATGVNADGQREVLGLDVTSDEDGAGWLAFLRSLTARGLAGVRLVVSDAHRGLVSAIGAALPGAAWQRCRTHYLRNLTTKVPKSAQPWVATLVRTIFDQPDIDAVRAQYARTVTALAERFPDAADHLDDAREDLLAFTAFPREIWKQIWSNNPQERLNKEIRRRTDVVGIFPNRAAVIRLIGAVLAEQTDEWTEGRRYMGLEILAKARLTVITTEGTEPDPTTTQLTAA</sequence>
<evidence type="ECO:0000313" key="8">
    <source>
        <dbReference type="Proteomes" id="UP001058003"/>
    </source>
</evidence>
<dbReference type="NCBIfam" id="NF033543">
    <property type="entry name" value="transpos_IS256"/>
    <property type="match status" value="1"/>
</dbReference>
<gene>
    <name evidence="7" type="ORF">Daura_22195</name>
</gene>
<keyword evidence="8" id="KW-1185">Reference proteome</keyword>
<dbReference type="AlphaFoldDB" id="A0A9Q9ISL8"/>
<evidence type="ECO:0000256" key="6">
    <source>
        <dbReference type="RuleBase" id="RU365089"/>
    </source>
</evidence>